<evidence type="ECO:0000259" key="1">
    <source>
        <dbReference type="Pfam" id="PF01612"/>
    </source>
</evidence>
<dbReference type="Proteomes" id="UP000095283">
    <property type="component" value="Unplaced"/>
</dbReference>
<dbReference type="PANTHER" id="PTHR47765:SF2">
    <property type="entry name" value="EXONUCLEASE MUT-7 HOMOLOG"/>
    <property type="match status" value="1"/>
</dbReference>
<dbReference type="WBParaSite" id="Hba_09387">
    <property type="protein sequence ID" value="Hba_09387"/>
    <property type="gene ID" value="Hba_09387"/>
</dbReference>
<organism evidence="2 3">
    <name type="scientific">Heterorhabditis bacteriophora</name>
    <name type="common">Entomopathogenic nematode worm</name>
    <dbReference type="NCBI Taxonomy" id="37862"/>
    <lineage>
        <taxon>Eukaryota</taxon>
        <taxon>Metazoa</taxon>
        <taxon>Ecdysozoa</taxon>
        <taxon>Nematoda</taxon>
        <taxon>Chromadorea</taxon>
        <taxon>Rhabditida</taxon>
        <taxon>Rhabditina</taxon>
        <taxon>Rhabditomorpha</taxon>
        <taxon>Strongyloidea</taxon>
        <taxon>Heterorhabditidae</taxon>
        <taxon>Heterorhabditis</taxon>
    </lineage>
</organism>
<keyword evidence="2" id="KW-1185">Reference proteome</keyword>
<dbReference type="InterPro" id="IPR012337">
    <property type="entry name" value="RNaseH-like_sf"/>
</dbReference>
<dbReference type="Gene3D" id="3.30.420.10">
    <property type="entry name" value="Ribonuclease H-like superfamily/Ribonuclease H"/>
    <property type="match status" value="1"/>
</dbReference>
<accession>A0A1I7WW74</accession>
<dbReference type="AlphaFoldDB" id="A0A1I7WW74"/>
<proteinExistence type="predicted"/>
<evidence type="ECO:0000313" key="3">
    <source>
        <dbReference type="WBParaSite" id="Hba_09387"/>
    </source>
</evidence>
<sequence>MIERQMFKDAMEVVAQYQLHDCYGLEEFVIPCILQDKAPLVHKYLEDRKHLQRQYMRFLDGFVGLSEEEVKKRLKPYKDKKIMTLQYGRFSGKTIEKMICRLTSNDQSLQLDDVLPRFFRNRAEGNLRYKVQSRFTSNELSDEAYFGYVSDALKRADDKMRKYFITYLVATRNKDDAVRWVLYFNMPDTMIPPDLVSYMQNNPITVNEAAKNLKKYELYNEDTYIELFPNYPIIMVDNWISLSHLIEEIRNETVIGIDSEWKPQYLATGENIALLQVATSRAVYLIDFCILEEKLTLEQWKIFIKILLCGEATKLGFDLMNDLRALFAGPITYKLKPLEKDINNVICLKRMVENLLVIDDQFVNLTSKCIYLV</sequence>
<dbReference type="PANTHER" id="PTHR47765">
    <property type="entry name" value="3'-5' EXONUCLEASE DOMAIN-CONTAINING PROTEIN"/>
    <property type="match status" value="1"/>
</dbReference>
<dbReference type="InterPro" id="IPR052408">
    <property type="entry name" value="Exonuclease_MUT-7-like"/>
</dbReference>
<dbReference type="InterPro" id="IPR002562">
    <property type="entry name" value="3'-5'_exonuclease_dom"/>
</dbReference>
<evidence type="ECO:0000313" key="2">
    <source>
        <dbReference type="Proteomes" id="UP000095283"/>
    </source>
</evidence>
<reference evidence="3" key="1">
    <citation type="submission" date="2016-11" db="UniProtKB">
        <authorList>
            <consortium name="WormBaseParasite"/>
        </authorList>
    </citation>
    <scope>IDENTIFICATION</scope>
</reference>
<feature type="domain" description="3'-5' exonuclease" evidence="1">
    <location>
        <begin position="234"/>
        <end position="361"/>
    </location>
</feature>
<name>A0A1I7WW74_HETBA</name>
<dbReference type="InterPro" id="IPR036397">
    <property type="entry name" value="RNaseH_sf"/>
</dbReference>
<dbReference type="GO" id="GO:0006139">
    <property type="term" value="P:nucleobase-containing compound metabolic process"/>
    <property type="evidence" value="ECO:0007669"/>
    <property type="project" value="InterPro"/>
</dbReference>
<dbReference type="SUPFAM" id="SSF53098">
    <property type="entry name" value="Ribonuclease H-like"/>
    <property type="match status" value="1"/>
</dbReference>
<dbReference type="Pfam" id="PF01612">
    <property type="entry name" value="DNA_pol_A_exo1"/>
    <property type="match status" value="1"/>
</dbReference>
<protein>
    <submittedName>
        <fullName evidence="3">3'-5' exonuclease domain-containing protein</fullName>
    </submittedName>
</protein>
<dbReference type="GO" id="GO:0003676">
    <property type="term" value="F:nucleic acid binding"/>
    <property type="evidence" value="ECO:0007669"/>
    <property type="project" value="InterPro"/>
</dbReference>
<dbReference type="GO" id="GO:0008408">
    <property type="term" value="F:3'-5' exonuclease activity"/>
    <property type="evidence" value="ECO:0007669"/>
    <property type="project" value="InterPro"/>
</dbReference>